<dbReference type="InterPro" id="IPR035895">
    <property type="entry name" value="HPr-like_sf"/>
</dbReference>
<evidence type="ECO:0000313" key="6">
    <source>
        <dbReference type="Proteomes" id="UP000886847"/>
    </source>
</evidence>
<dbReference type="PROSITE" id="PS51350">
    <property type="entry name" value="PTS_HPR_DOM"/>
    <property type="match status" value="1"/>
</dbReference>
<dbReference type="PANTHER" id="PTHR33705">
    <property type="entry name" value="PHOSPHOCARRIER PROTEIN HPR"/>
    <property type="match status" value="1"/>
</dbReference>
<proteinExistence type="predicted"/>
<keyword evidence="2" id="KW-0963">Cytoplasm</keyword>
<reference evidence="5" key="2">
    <citation type="submission" date="2021-04" db="EMBL/GenBank/DDBJ databases">
        <authorList>
            <person name="Gilroy R."/>
        </authorList>
    </citation>
    <scope>NUCLEOTIDE SEQUENCE</scope>
    <source>
        <strain evidence="5">2189</strain>
    </source>
</reference>
<evidence type="ECO:0000256" key="3">
    <source>
        <dbReference type="ARBA" id="ARBA00022683"/>
    </source>
</evidence>
<dbReference type="InterPro" id="IPR050399">
    <property type="entry name" value="HPr"/>
</dbReference>
<dbReference type="PRINTS" id="PR00107">
    <property type="entry name" value="PHOSPHOCPHPR"/>
</dbReference>
<gene>
    <name evidence="5" type="ORF">H9851_07325</name>
</gene>
<dbReference type="Proteomes" id="UP000886847">
    <property type="component" value="Unassembled WGS sequence"/>
</dbReference>
<comment type="caution">
    <text evidence="5">The sequence shown here is derived from an EMBL/GenBank/DDBJ whole genome shotgun (WGS) entry which is preliminary data.</text>
</comment>
<evidence type="ECO:0000256" key="2">
    <source>
        <dbReference type="ARBA" id="ARBA00022490"/>
    </source>
</evidence>
<dbReference type="GO" id="GO:0005737">
    <property type="term" value="C:cytoplasm"/>
    <property type="evidence" value="ECO:0007669"/>
    <property type="project" value="UniProtKB-SubCell"/>
</dbReference>
<keyword evidence="3" id="KW-0598">Phosphotransferase system</keyword>
<evidence type="ECO:0000313" key="5">
    <source>
        <dbReference type="EMBL" id="HIX51071.1"/>
    </source>
</evidence>
<reference evidence="5" key="1">
    <citation type="journal article" date="2021" name="PeerJ">
        <title>Extensive microbial diversity within the chicken gut microbiome revealed by metagenomics and culture.</title>
        <authorList>
            <person name="Gilroy R."/>
            <person name="Ravi A."/>
            <person name="Getino M."/>
            <person name="Pursley I."/>
            <person name="Horton D.L."/>
            <person name="Alikhan N.F."/>
            <person name="Baker D."/>
            <person name="Gharbi K."/>
            <person name="Hall N."/>
            <person name="Watson M."/>
            <person name="Adriaenssens E.M."/>
            <person name="Foster-Nyarko E."/>
            <person name="Jarju S."/>
            <person name="Secka A."/>
            <person name="Antonio M."/>
            <person name="Oren A."/>
            <person name="Chaudhuri R.R."/>
            <person name="La Ragione R."/>
            <person name="Hildebrand F."/>
            <person name="Pallen M.J."/>
        </authorList>
    </citation>
    <scope>NUCLEOTIDE SEQUENCE</scope>
    <source>
        <strain evidence="5">2189</strain>
    </source>
</reference>
<dbReference type="AlphaFoldDB" id="A0A9D2AVX3"/>
<dbReference type="PANTHER" id="PTHR33705:SF2">
    <property type="entry name" value="PHOSPHOCARRIER PROTEIN NPR"/>
    <property type="match status" value="1"/>
</dbReference>
<feature type="domain" description="HPr" evidence="4">
    <location>
        <begin position="1"/>
        <end position="83"/>
    </location>
</feature>
<evidence type="ECO:0000256" key="1">
    <source>
        <dbReference type="ARBA" id="ARBA00004496"/>
    </source>
</evidence>
<organism evidence="5 6">
    <name type="scientific">Candidatus Borkfalkia faecavium</name>
    <dbReference type="NCBI Taxonomy" id="2838508"/>
    <lineage>
        <taxon>Bacteria</taxon>
        <taxon>Bacillati</taxon>
        <taxon>Bacillota</taxon>
        <taxon>Clostridia</taxon>
        <taxon>Christensenellales</taxon>
        <taxon>Christensenellaceae</taxon>
        <taxon>Candidatus Borkfalkia</taxon>
    </lineage>
</organism>
<dbReference type="Gene3D" id="3.30.1340.10">
    <property type="entry name" value="HPr-like"/>
    <property type="match status" value="1"/>
</dbReference>
<comment type="subcellular location">
    <subcellularLocation>
        <location evidence="1">Cytoplasm</location>
    </subcellularLocation>
</comment>
<dbReference type="SUPFAM" id="SSF55594">
    <property type="entry name" value="HPr-like"/>
    <property type="match status" value="1"/>
</dbReference>
<name>A0A9D2AVX3_9FIRM</name>
<dbReference type="EMBL" id="DXEW01000035">
    <property type="protein sequence ID" value="HIX51071.1"/>
    <property type="molecule type" value="Genomic_DNA"/>
</dbReference>
<sequence>MERANFTYHKSTYNAYDAQQIVFEARRYESDIILENANKRANAKSIIGLLSMKFLQGDEYTVCAEGPDAKAAARGVADFIAKL</sequence>
<dbReference type="Pfam" id="PF00381">
    <property type="entry name" value="PTS-HPr"/>
    <property type="match status" value="1"/>
</dbReference>
<accession>A0A9D2AVX3</accession>
<evidence type="ECO:0000259" key="4">
    <source>
        <dbReference type="PROSITE" id="PS51350"/>
    </source>
</evidence>
<dbReference type="GO" id="GO:0009401">
    <property type="term" value="P:phosphoenolpyruvate-dependent sugar phosphotransferase system"/>
    <property type="evidence" value="ECO:0007669"/>
    <property type="project" value="UniProtKB-KW"/>
</dbReference>
<protein>
    <submittedName>
        <fullName evidence="5">HPr family phosphocarrier protein</fullName>
    </submittedName>
</protein>
<dbReference type="CDD" id="cd00367">
    <property type="entry name" value="PTS-HPr_like"/>
    <property type="match status" value="1"/>
</dbReference>
<dbReference type="InterPro" id="IPR000032">
    <property type="entry name" value="HPr-like"/>
</dbReference>